<keyword evidence="2" id="KW-1185">Reference proteome</keyword>
<comment type="caution">
    <text evidence="1">The sequence shown here is derived from an EMBL/GenBank/DDBJ whole genome shotgun (WGS) entry which is preliminary data.</text>
</comment>
<dbReference type="EMBL" id="JBEUOH010000023">
    <property type="protein sequence ID" value="KAL0861515.1"/>
    <property type="molecule type" value="Genomic_DNA"/>
</dbReference>
<protein>
    <submittedName>
        <fullName evidence="1">Uncharacterized protein</fullName>
    </submittedName>
</protein>
<name>A0ABR3H9Q0_LOXSC</name>
<gene>
    <name evidence="1" type="ORF">ABMA27_009035</name>
</gene>
<dbReference type="Proteomes" id="UP001549920">
    <property type="component" value="Unassembled WGS sequence"/>
</dbReference>
<sequence>MYDPSCITLVLHLHSCRSLAAYDIFPGFDGIDTNQTPELASTTTTAPAFIYTAKIETSNSSNSSNAVTSTQITTEDPLFTNSPYKPFVCPEEETPINIGPYEVPTQKDLVVQMKRTLQRKFTRYHKKALFFLNDISEATRATTTVEKKCPIRSRDTYRMCVRHVSKQCRVITKSLVTSLEKQRHDVDAFTEAAICNVSAMKADPVQLIKTIAMEDAALEFALPGFLRLLGACSVYCDRFEPTAHWKKPKRHMSDQDLVIKHFLTRKNYEQLVKGTL</sequence>
<organism evidence="1 2">
    <name type="scientific">Loxostege sticticalis</name>
    <name type="common">Beet webworm moth</name>
    <dbReference type="NCBI Taxonomy" id="481309"/>
    <lineage>
        <taxon>Eukaryota</taxon>
        <taxon>Metazoa</taxon>
        <taxon>Ecdysozoa</taxon>
        <taxon>Arthropoda</taxon>
        <taxon>Hexapoda</taxon>
        <taxon>Insecta</taxon>
        <taxon>Pterygota</taxon>
        <taxon>Neoptera</taxon>
        <taxon>Endopterygota</taxon>
        <taxon>Lepidoptera</taxon>
        <taxon>Glossata</taxon>
        <taxon>Ditrysia</taxon>
        <taxon>Pyraloidea</taxon>
        <taxon>Crambidae</taxon>
        <taxon>Pyraustinae</taxon>
        <taxon>Loxostege</taxon>
    </lineage>
</organism>
<reference evidence="1 2" key="1">
    <citation type="submission" date="2024-06" db="EMBL/GenBank/DDBJ databases">
        <title>A chromosome-level genome assembly of beet webworm, Loxostege sticticalis.</title>
        <authorList>
            <person name="Zhang Y."/>
        </authorList>
    </citation>
    <scope>NUCLEOTIDE SEQUENCE [LARGE SCALE GENOMIC DNA]</scope>
    <source>
        <strain evidence="1">AQ026</strain>
        <tissue evidence="1">Whole body</tissue>
    </source>
</reference>
<evidence type="ECO:0000313" key="2">
    <source>
        <dbReference type="Proteomes" id="UP001549920"/>
    </source>
</evidence>
<accession>A0ABR3H9Q0</accession>
<evidence type="ECO:0000313" key="1">
    <source>
        <dbReference type="EMBL" id="KAL0861515.1"/>
    </source>
</evidence>
<proteinExistence type="predicted"/>